<dbReference type="EMBL" id="BPLR01021448">
    <property type="protein sequence ID" value="GIX89731.1"/>
    <property type="molecule type" value="Genomic_DNA"/>
</dbReference>
<reference evidence="1 2" key="1">
    <citation type="submission" date="2021-06" db="EMBL/GenBank/DDBJ databases">
        <title>Caerostris extrusa draft genome.</title>
        <authorList>
            <person name="Kono N."/>
            <person name="Arakawa K."/>
        </authorList>
    </citation>
    <scope>NUCLEOTIDE SEQUENCE [LARGE SCALE GENOMIC DNA]</scope>
</reference>
<dbReference type="Proteomes" id="UP001054945">
    <property type="component" value="Unassembled WGS sequence"/>
</dbReference>
<protein>
    <submittedName>
        <fullName evidence="1">Uncharacterized protein</fullName>
    </submittedName>
</protein>
<comment type="caution">
    <text evidence="1">The sequence shown here is derived from an EMBL/GenBank/DDBJ whole genome shotgun (WGS) entry which is preliminary data.</text>
</comment>
<gene>
    <name evidence="1" type="ORF">CEXT_458551</name>
</gene>
<organism evidence="1 2">
    <name type="scientific">Caerostris extrusa</name>
    <name type="common">Bark spider</name>
    <name type="synonym">Caerostris bankana</name>
    <dbReference type="NCBI Taxonomy" id="172846"/>
    <lineage>
        <taxon>Eukaryota</taxon>
        <taxon>Metazoa</taxon>
        <taxon>Ecdysozoa</taxon>
        <taxon>Arthropoda</taxon>
        <taxon>Chelicerata</taxon>
        <taxon>Arachnida</taxon>
        <taxon>Araneae</taxon>
        <taxon>Araneomorphae</taxon>
        <taxon>Entelegynae</taxon>
        <taxon>Araneoidea</taxon>
        <taxon>Araneidae</taxon>
        <taxon>Caerostris</taxon>
    </lineage>
</organism>
<dbReference type="AlphaFoldDB" id="A0AAV4NY87"/>
<evidence type="ECO:0000313" key="2">
    <source>
        <dbReference type="Proteomes" id="UP001054945"/>
    </source>
</evidence>
<name>A0AAV4NY87_CAEEX</name>
<proteinExistence type="predicted"/>
<sequence length="88" mass="10090">MRVSSDRPEERGMAGIGRSLMSRIFPAPKMQQMSGRGSGCRASSSQDWKVTFSDYFWTFSAGRTRHFWRGGSFAMMDESVDFSRFFLL</sequence>
<accession>A0AAV4NY87</accession>
<evidence type="ECO:0000313" key="1">
    <source>
        <dbReference type="EMBL" id="GIX89731.1"/>
    </source>
</evidence>
<keyword evidence="2" id="KW-1185">Reference proteome</keyword>